<dbReference type="EMBL" id="MU006784">
    <property type="protein sequence ID" value="KAF2640600.1"/>
    <property type="molecule type" value="Genomic_DNA"/>
</dbReference>
<keyword evidence="2" id="KW-0732">Signal</keyword>
<feature type="chain" id="PRO_5025664988" evidence="2">
    <location>
        <begin position="20"/>
        <end position="240"/>
    </location>
</feature>
<dbReference type="InterPro" id="IPR019433">
    <property type="entry name" value="GPI_ManTrfase_II_coact_Pga1"/>
</dbReference>
<organism evidence="3 4">
    <name type="scientific">Massarina eburnea CBS 473.64</name>
    <dbReference type="NCBI Taxonomy" id="1395130"/>
    <lineage>
        <taxon>Eukaryota</taxon>
        <taxon>Fungi</taxon>
        <taxon>Dikarya</taxon>
        <taxon>Ascomycota</taxon>
        <taxon>Pezizomycotina</taxon>
        <taxon>Dothideomycetes</taxon>
        <taxon>Pleosporomycetidae</taxon>
        <taxon>Pleosporales</taxon>
        <taxon>Massarineae</taxon>
        <taxon>Massarinaceae</taxon>
        <taxon>Massarina</taxon>
    </lineage>
</organism>
<dbReference type="GO" id="GO:0005789">
    <property type="term" value="C:endoplasmic reticulum membrane"/>
    <property type="evidence" value="ECO:0007669"/>
    <property type="project" value="TreeGrafter"/>
</dbReference>
<protein>
    <submittedName>
        <fullName evidence="3">Uncharacterized protein</fullName>
    </submittedName>
</protein>
<sequence length="240" mass="26755">MRLSAALLCTVVHALTANANVEKTIFLGPRAVALPDVDHSVDATRLDGLRIDVLDPASPILATRLPVQFPSETAPRGAESWYVLQGLEDGRRYETRLCWPATQPTDFWLDTFTIPQLFARSKLLHSIADYADVHAQVRKSLALPDPRDSLGQLQAPQSLLFLRVQAAASYFTTNETLMREPRPVDVDIILDPFILNVLPRSLGPTAIYISIVSVFAWFLSAYIYRCLVSFANEPLKVHTQ</sequence>
<dbReference type="PANTHER" id="PTHR28022:SF1">
    <property type="entry name" value="GPI MANNOSYLTRANSFERASE 2 SUBUNIT PGA1"/>
    <property type="match status" value="1"/>
</dbReference>
<accession>A0A6A6RZ53</accession>
<feature type="transmembrane region" description="Helical" evidence="1">
    <location>
        <begin position="206"/>
        <end position="224"/>
    </location>
</feature>
<evidence type="ECO:0000313" key="4">
    <source>
        <dbReference type="Proteomes" id="UP000799753"/>
    </source>
</evidence>
<dbReference type="Pfam" id="PF10333">
    <property type="entry name" value="Pga1"/>
    <property type="match status" value="1"/>
</dbReference>
<dbReference type="GO" id="GO:0031501">
    <property type="term" value="C:mannosyltransferase complex"/>
    <property type="evidence" value="ECO:0007669"/>
    <property type="project" value="TreeGrafter"/>
</dbReference>
<feature type="signal peptide" evidence="2">
    <location>
        <begin position="1"/>
        <end position="19"/>
    </location>
</feature>
<dbReference type="Proteomes" id="UP000799753">
    <property type="component" value="Unassembled WGS sequence"/>
</dbReference>
<name>A0A6A6RZ53_9PLEO</name>
<evidence type="ECO:0000256" key="2">
    <source>
        <dbReference type="SAM" id="SignalP"/>
    </source>
</evidence>
<dbReference type="OrthoDB" id="3360032at2759"/>
<keyword evidence="1" id="KW-0812">Transmembrane</keyword>
<reference evidence="3" key="1">
    <citation type="journal article" date="2020" name="Stud. Mycol.">
        <title>101 Dothideomycetes genomes: a test case for predicting lifestyles and emergence of pathogens.</title>
        <authorList>
            <person name="Haridas S."/>
            <person name="Albert R."/>
            <person name="Binder M."/>
            <person name="Bloem J."/>
            <person name="Labutti K."/>
            <person name="Salamov A."/>
            <person name="Andreopoulos B."/>
            <person name="Baker S."/>
            <person name="Barry K."/>
            <person name="Bills G."/>
            <person name="Bluhm B."/>
            <person name="Cannon C."/>
            <person name="Castanera R."/>
            <person name="Culley D."/>
            <person name="Daum C."/>
            <person name="Ezra D."/>
            <person name="Gonzalez J."/>
            <person name="Henrissat B."/>
            <person name="Kuo A."/>
            <person name="Liang C."/>
            <person name="Lipzen A."/>
            <person name="Lutzoni F."/>
            <person name="Magnuson J."/>
            <person name="Mondo S."/>
            <person name="Nolan M."/>
            <person name="Ohm R."/>
            <person name="Pangilinan J."/>
            <person name="Park H.-J."/>
            <person name="Ramirez L."/>
            <person name="Alfaro M."/>
            <person name="Sun H."/>
            <person name="Tritt A."/>
            <person name="Yoshinaga Y."/>
            <person name="Zwiers L.-H."/>
            <person name="Turgeon B."/>
            <person name="Goodwin S."/>
            <person name="Spatafora J."/>
            <person name="Crous P."/>
            <person name="Grigoriev I."/>
        </authorList>
    </citation>
    <scope>NUCLEOTIDE SEQUENCE</scope>
    <source>
        <strain evidence="3">CBS 473.64</strain>
    </source>
</reference>
<dbReference type="GO" id="GO:0000030">
    <property type="term" value="F:mannosyltransferase activity"/>
    <property type="evidence" value="ECO:0007669"/>
    <property type="project" value="TreeGrafter"/>
</dbReference>
<dbReference type="GO" id="GO:0006506">
    <property type="term" value="P:GPI anchor biosynthetic process"/>
    <property type="evidence" value="ECO:0007669"/>
    <property type="project" value="TreeGrafter"/>
</dbReference>
<evidence type="ECO:0000256" key="1">
    <source>
        <dbReference type="SAM" id="Phobius"/>
    </source>
</evidence>
<keyword evidence="1" id="KW-0472">Membrane</keyword>
<gene>
    <name evidence="3" type="ORF">P280DRAFT_400418</name>
</gene>
<proteinExistence type="predicted"/>
<evidence type="ECO:0000313" key="3">
    <source>
        <dbReference type="EMBL" id="KAF2640600.1"/>
    </source>
</evidence>
<dbReference type="AlphaFoldDB" id="A0A6A6RZ53"/>
<keyword evidence="4" id="KW-1185">Reference proteome</keyword>
<keyword evidence="1" id="KW-1133">Transmembrane helix</keyword>
<dbReference type="PANTHER" id="PTHR28022">
    <property type="entry name" value="GPI MANNOSYLTRANSFERASE 2 SUBUNIT PGA1"/>
    <property type="match status" value="1"/>
</dbReference>